<dbReference type="EMBL" id="JAVLVU010000001">
    <property type="protein sequence ID" value="MDT3403770.1"/>
    <property type="molecule type" value="Genomic_DNA"/>
</dbReference>
<evidence type="ECO:0000313" key="3">
    <source>
        <dbReference type="Proteomes" id="UP001258315"/>
    </source>
</evidence>
<evidence type="ECO:0000259" key="1">
    <source>
        <dbReference type="Pfam" id="PF12867"/>
    </source>
</evidence>
<evidence type="ECO:0000313" key="2">
    <source>
        <dbReference type="EMBL" id="MDT3403770.1"/>
    </source>
</evidence>
<keyword evidence="3" id="KW-1185">Reference proteome</keyword>
<feature type="domain" description="DinB-like" evidence="1">
    <location>
        <begin position="19"/>
        <end position="155"/>
    </location>
</feature>
<dbReference type="Pfam" id="PF12867">
    <property type="entry name" value="DinB_2"/>
    <property type="match status" value="1"/>
</dbReference>
<gene>
    <name evidence="2" type="ORF">QE417_002842</name>
</gene>
<dbReference type="InterPro" id="IPR034660">
    <property type="entry name" value="DinB/YfiT-like"/>
</dbReference>
<protein>
    <recommendedName>
        <fullName evidence="1">DinB-like domain-containing protein</fullName>
    </recommendedName>
</protein>
<dbReference type="RefSeq" id="WP_311951069.1">
    <property type="nucleotide sequence ID" value="NZ_JAVLVU010000001.1"/>
</dbReference>
<dbReference type="Gene3D" id="1.20.120.450">
    <property type="entry name" value="dinb family like domain"/>
    <property type="match status" value="1"/>
</dbReference>
<accession>A0ABU3GVH5</accession>
<reference evidence="3" key="1">
    <citation type="submission" date="2023-07" db="EMBL/GenBank/DDBJ databases">
        <title>Functional and genomic diversity of the sorghum phyllosphere microbiome.</title>
        <authorList>
            <person name="Shade A."/>
        </authorList>
    </citation>
    <scope>NUCLEOTIDE SEQUENCE [LARGE SCALE GENOMIC DNA]</scope>
    <source>
        <strain evidence="3">SORGH_AS_0422</strain>
    </source>
</reference>
<name>A0ABU3GVH5_9SPHI</name>
<dbReference type="Proteomes" id="UP001258315">
    <property type="component" value="Unassembled WGS sequence"/>
</dbReference>
<proteinExistence type="predicted"/>
<dbReference type="SUPFAM" id="SSF109854">
    <property type="entry name" value="DinB/YfiT-like putative metalloenzymes"/>
    <property type="match status" value="1"/>
</dbReference>
<dbReference type="InterPro" id="IPR024775">
    <property type="entry name" value="DinB-like"/>
</dbReference>
<comment type="caution">
    <text evidence="2">The sequence shown here is derived from an EMBL/GenBank/DDBJ whole genome shotgun (WGS) entry which is preliminary data.</text>
</comment>
<organism evidence="2 3">
    <name type="scientific">Mucilaginibacter terrae</name>
    <dbReference type="NCBI Taxonomy" id="1955052"/>
    <lineage>
        <taxon>Bacteria</taxon>
        <taxon>Pseudomonadati</taxon>
        <taxon>Bacteroidota</taxon>
        <taxon>Sphingobacteriia</taxon>
        <taxon>Sphingobacteriales</taxon>
        <taxon>Sphingobacteriaceae</taxon>
        <taxon>Mucilaginibacter</taxon>
    </lineage>
</organism>
<sequence>MNDIEMLLKQSGDAYKWIDKLISSVPYEQWDATPDVVESNISWQVGHLIISYYFHSVMVIKGHRSNILQKLPLKEYDKLFIDGAPIAVAGKISPADLHSQLKFISSASLEIISSLRPEELEEMLADTTTPHPVAKNKFEALDWNIKHTMWHCGQIAILKRITNNRFDFELKRQRQ</sequence>